<gene>
    <name evidence="1" type="ORF">CY0110_19082</name>
</gene>
<comment type="caution">
    <text evidence="1">The sequence shown here is derived from an EMBL/GenBank/DDBJ whole genome shotgun (WGS) entry which is preliminary data.</text>
</comment>
<evidence type="ECO:0000313" key="1">
    <source>
        <dbReference type="EMBL" id="EAZ93930.1"/>
    </source>
</evidence>
<organism evidence="1 2">
    <name type="scientific">Crocosphaera chwakensis CCY0110</name>
    <dbReference type="NCBI Taxonomy" id="391612"/>
    <lineage>
        <taxon>Bacteria</taxon>
        <taxon>Bacillati</taxon>
        <taxon>Cyanobacteriota</taxon>
        <taxon>Cyanophyceae</taxon>
        <taxon>Oscillatoriophycideae</taxon>
        <taxon>Chroococcales</taxon>
        <taxon>Aphanothecaceae</taxon>
        <taxon>Crocosphaera</taxon>
        <taxon>Crocosphaera chwakensis</taxon>
    </lineage>
</organism>
<protein>
    <submittedName>
        <fullName evidence="1">Uncharacterized protein</fullName>
    </submittedName>
</protein>
<name>A3IJE8_9CHRO</name>
<evidence type="ECO:0000313" key="2">
    <source>
        <dbReference type="Proteomes" id="UP000003781"/>
    </source>
</evidence>
<dbReference type="EMBL" id="AAXW01000002">
    <property type="protein sequence ID" value="EAZ93930.1"/>
    <property type="molecule type" value="Genomic_DNA"/>
</dbReference>
<proteinExistence type="predicted"/>
<reference evidence="1 2" key="1">
    <citation type="submission" date="2007-03" db="EMBL/GenBank/DDBJ databases">
        <authorList>
            <person name="Stal L."/>
            <person name="Ferriera S."/>
            <person name="Johnson J."/>
            <person name="Kravitz S."/>
            <person name="Beeson K."/>
            <person name="Sutton G."/>
            <person name="Rogers Y.-H."/>
            <person name="Friedman R."/>
            <person name="Frazier M."/>
            <person name="Venter J.C."/>
        </authorList>
    </citation>
    <scope>NUCLEOTIDE SEQUENCE [LARGE SCALE GENOMIC DNA]</scope>
    <source>
        <strain evidence="1 2">CCY0110</strain>
    </source>
</reference>
<sequence>MPNLFNSDRIPISIPFCTSIMFRGKFFFYIPCNL</sequence>
<dbReference type="Proteomes" id="UP000003781">
    <property type="component" value="Unassembled WGS sequence"/>
</dbReference>
<accession>A3IJE8</accession>
<dbReference type="AlphaFoldDB" id="A3IJE8"/>
<keyword evidence="2" id="KW-1185">Reference proteome</keyword>